<comment type="similarity">
    <text evidence="6">Belongs to the protease inhibitor I19 family.</text>
</comment>
<evidence type="ECO:0000313" key="10">
    <source>
        <dbReference type="Proteomes" id="UP000801492"/>
    </source>
</evidence>
<gene>
    <name evidence="9" type="ORF">ILUMI_11574</name>
</gene>
<dbReference type="InterPro" id="IPR008037">
    <property type="entry name" value="Pacifastin_dom"/>
</dbReference>
<dbReference type="SUPFAM" id="SSF57283">
    <property type="entry name" value="PMP inhibitors"/>
    <property type="match status" value="1"/>
</dbReference>
<dbReference type="InterPro" id="IPR036201">
    <property type="entry name" value="Pacifastin_dom_sf"/>
</dbReference>
<name>A0A8K0CVR7_IGNLU</name>
<evidence type="ECO:0000256" key="5">
    <source>
        <dbReference type="ARBA" id="ARBA00023157"/>
    </source>
</evidence>
<keyword evidence="7" id="KW-0732">Signal</keyword>
<dbReference type="EMBL" id="VTPC01006842">
    <property type="protein sequence ID" value="KAF2894608.1"/>
    <property type="molecule type" value="Genomic_DNA"/>
</dbReference>
<keyword evidence="5" id="KW-1015">Disulfide bond</keyword>
<dbReference type="Pfam" id="PF05375">
    <property type="entry name" value="Pacifastin_I"/>
    <property type="match status" value="1"/>
</dbReference>
<proteinExistence type="inferred from homology"/>
<keyword evidence="10" id="KW-1185">Reference proteome</keyword>
<evidence type="ECO:0000313" key="9">
    <source>
        <dbReference type="EMBL" id="KAF2894608.1"/>
    </source>
</evidence>
<dbReference type="AlphaFoldDB" id="A0A8K0CVR7"/>
<keyword evidence="4" id="KW-0722">Serine protease inhibitor</keyword>
<feature type="signal peptide" evidence="7">
    <location>
        <begin position="1"/>
        <end position="21"/>
    </location>
</feature>
<dbReference type="Proteomes" id="UP000801492">
    <property type="component" value="Unassembled WGS sequence"/>
</dbReference>
<evidence type="ECO:0000256" key="1">
    <source>
        <dbReference type="ARBA" id="ARBA00004613"/>
    </source>
</evidence>
<feature type="domain" description="Pacifastin" evidence="8">
    <location>
        <begin position="26"/>
        <end position="59"/>
    </location>
</feature>
<reference evidence="9" key="1">
    <citation type="submission" date="2019-08" db="EMBL/GenBank/DDBJ databases">
        <title>The genome of the North American firefly Photinus pyralis.</title>
        <authorList>
            <consortium name="Photinus pyralis genome working group"/>
            <person name="Fallon T.R."/>
            <person name="Sander Lower S.E."/>
            <person name="Weng J.-K."/>
        </authorList>
    </citation>
    <scope>NUCLEOTIDE SEQUENCE</scope>
    <source>
        <strain evidence="9">TRF0915ILg1</strain>
        <tissue evidence="9">Whole body</tissue>
    </source>
</reference>
<keyword evidence="3" id="KW-0646">Protease inhibitor</keyword>
<sequence length="137" mass="16159">MSLAWFRFTLLFFLSVDISHMKSFRCKNGHNYSIDCNRCWCAADDQAFCSNIRCAERRHKYLVTGQSSSPPENYRRSIKVREKPMDNVINNFFKDLEGLKHFQDQRAGTVQDQNKKSHPRMKIKSSQITQHKTVRIN</sequence>
<keyword evidence="2" id="KW-0964">Secreted</keyword>
<comment type="subcellular location">
    <subcellularLocation>
        <location evidence="1">Secreted</location>
    </subcellularLocation>
</comment>
<evidence type="ECO:0000256" key="6">
    <source>
        <dbReference type="ARBA" id="ARBA00029459"/>
    </source>
</evidence>
<protein>
    <recommendedName>
        <fullName evidence="8">Pacifastin domain-containing protein</fullName>
    </recommendedName>
</protein>
<comment type="caution">
    <text evidence="9">The sequence shown here is derived from an EMBL/GenBank/DDBJ whole genome shotgun (WGS) entry which is preliminary data.</text>
</comment>
<evidence type="ECO:0000259" key="8">
    <source>
        <dbReference type="Pfam" id="PF05375"/>
    </source>
</evidence>
<evidence type="ECO:0000256" key="3">
    <source>
        <dbReference type="ARBA" id="ARBA00022690"/>
    </source>
</evidence>
<accession>A0A8K0CVR7</accession>
<feature type="chain" id="PRO_5035480652" description="Pacifastin domain-containing protein" evidence="7">
    <location>
        <begin position="22"/>
        <end position="137"/>
    </location>
</feature>
<organism evidence="9 10">
    <name type="scientific">Ignelater luminosus</name>
    <name type="common">Cucubano</name>
    <name type="synonym">Pyrophorus luminosus</name>
    <dbReference type="NCBI Taxonomy" id="2038154"/>
    <lineage>
        <taxon>Eukaryota</taxon>
        <taxon>Metazoa</taxon>
        <taxon>Ecdysozoa</taxon>
        <taxon>Arthropoda</taxon>
        <taxon>Hexapoda</taxon>
        <taxon>Insecta</taxon>
        <taxon>Pterygota</taxon>
        <taxon>Neoptera</taxon>
        <taxon>Endopterygota</taxon>
        <taxon>Coleoptera</taxon>
        <taxon>Polyphaga</taxon>
        <taxon>Elateriformia</taxon>
        <taxon>Elateroidea</taxon>
        <taxon>Elateridae</taxon>
        <taxon>Agrypninae</taxon>
        <taxon>Pyrophorini</taxon>
        <taxon>Ignelater</taxon>
    </lineage>
</organism>
<dbReference type="GO" id="GO:0005576">
    <property type="term" value="C:extracellular region"/>
    <property type="evidence" value="ECO:0007669"/>
    <property type="project" value="UniProtKB-SubCell"/>
</dbReference>
<evidence type="ECO:0000256" key="2">
    <source>
        <dbReference type="ARBA" id="ARBA00022525"/>
    </source>
</evidence>
<dbReference type="GO" id="GO:0004867">
    <property type="term" value="F:serine-type endopeptidase inhibitor activity"/>
    <property type="evidence" value="ECO:0007669"/>
    <property type="project" value="UniProtKB-KW"/>
</dbReference>
<evidence type="ECO:0000256" key="7">
    <source>
        <dbReference type="SAM" id="SignalP"/>
    </source>
</evidence>
<evidence type="ECO:0000256" key="4">
    <source>
        <dbReference type="ARBA" id="ARBA00022900"/>
    </source>
</evidence>